<organism evidence="3 4">
    <name type="scientific">Gloeobacter kilaueensis (strain ATCC BAA-2537 / CCAP 1431/1 / ULC 316 / JS1)</name>
    <dbReference type="NCBI Taxonomy" id="1183438"/>
    <lineage>
        <taxon>Bacteria</taxon>
        <taxon>Bacillati</taxon>
        <taxon>Cyanobacteriota</taxon>
        <taxon>Cyanophyceae</taxon>
        <taxon>Gloeobacterales</taxon>
        <taxon>Gloeobacteraceae</taxon>
        <taxon>Gloeobacter</taxon>
    </lineage>
</organism>
<dbReference type="HOGENOM" id="CLU_764693_0_0_3"/>
<evidence type="ECO:0000313" key="4">
    <source>
        <dbReference type="Proteomes" id="UP000017396"/>
    </source>
</evidence>
<keyword evidence="4" id="KW-1185">Reference proteome</keyword>
<dbReference type="OrthoDB" id="478871at2"/>
<dbReference type="KEGG" id="glj:GKIL_1656"/>
<dbReference type="AlphaFoldDB" id="U5QG16"/>
<name>U5QG16_GLOK1</name>
<dbReference type="Pfam" id="PF14258">
    <property type="entry name" value="DUF4350"/>
    <property type="match status" value="1"/>
</dbReference>
<keyword evidence="1" id="KW-0472">Membrane</keyword>
<evidence type="ECO:0000313" key="3">
    <source>
        <dbReference type="EMBL" id="AGY57902.1"/>
    </source>
</evidence>
<sequence length="367" mass="40507">MKLPGWWPWALAGAIVLLVALLAPADDRSLVGSTYSRMPGGYAAWYAFLTREKIPAQRWQLPFERLPLAAHTLVQVTDAPLFMLNASKQRWIEEGNALVVLGAPQGVGSKDGTLVAPGLVKAPAPDARLTSPQGLVRVETRRRYRGSKTGRALLADRSGVVVWEQRLGRGRLIVAITPYLGANAYQDEAGNYRFLSALVQRPQLPVLIDESIHGFRDQPPAEASGRPITSWVEYLLAIPPLLVALVQLAVLIAAALWAQRRFGEPLGLPQPELQNTDAYIQALAAVLRKAKSQRFVFEQILRQERLQLARRLGLGEGADDDAVLAQSWSARTGRPGSELVAIFHQPLTRERDLIPWLVRLRALYPPS</sequence>
<dbReference type="Proteomes" id="UP000017396">
    <property type="component" value="Chromosome"/>
</dbReference>
<dbReference type="InterPro" id="IPR025646">
    <property type="entry name" value="DUF4350"/>
</dbReference>
<dbReference type="eggNOG" id="ENOG502Z89S">
    <property type="taxonomic scope" value="Bacteria"/>
</dbReference>
<dbReference type="STRING" id="1183438.GKIL_1656"/>
<keyword evidence="1" id="KW-0812">Transmembrane</keyword>
<feature type="domain" description="DUF4350" evidence="2">
    <location>
        <begin position="35"/>
        <end position="199"/>
    </location>
</feature>
<reference evidence="3 4" key="1">
    <citation type="journal article" date="2013" name="PLoS ONE">
        <title>Cultivation and Complete Genome Sequencing of Gloeobacter kilaueensis sp. nov., from a Lava Cave in Kilauea Caldera, Hawai'i.</title>
        <authorList>
            <person name="Saw J.H."/>
            <person name="Schatz M."/>
            <person name="Brown M.V."/>
            <person name="Kunkel D.D."/>
            <person name="Foster J.S."/>
            <person name="Shick H."/>
            <person name="Christensen S."/>
            <person name="Hou S."/>
            <person name="Wan X."/>
            <person name="Donachie S.P."/>
        </authorList>
    </citation>
    <scope>NUCLEOTIDE SEQUENCE [LARGE SCALE GENOMIC DNA]</scope>
    <source>
        <strain evidence="4">JS</strain>
    </source>
</reference>
<evidence type="ECO:0000256" key="1">
    <source>
        <dbReference type="SAM" id="Phobius"/>
    </source>
</evidence>
<dbReference type="RefSeq" id="WP_023173021.1">
    <property type="nucleotide sequence ID" value="NC_022600.1"/>
</dbReference>
<accession>U5QG16</accession>
<protein>
    <recommendedName>
        <fullName evidence="2">DUF4350 domain-containing protein</fullName>
    </recommendedName>
</protein>
<proteinExistence type="predicted"/>
<dbReference type="EMBL" id="CP003587">
    <property type="protein sequence ID" value="AGY57902.1"/>
    <property type="molecule type" value="Genomic_DNA"/>
</dbReference>
<gene>
    <name evidence="3" type="ORF">GKIL_1656</name>
</gene>
<feature type="transmembrane region" description="Helical" evidence="1">
    <location>
        <begin position="234"/>
        <end position="258"/>
    </location>
</feature>
<keyword evidence="1" id="KW-1133">Transmembrane helix</keyword>
<evidence type="ECO:0000259" key="2">
    <source>
        <dbReference type="Pfam" id="PF14258"/>
    </source>
</evidence>